<feature type="transmembrane region" description="Helical" evidence="10">
    <location>
        <begin position="275"/>
        <end position="292"/>
    </location>
</feature>
<protein>
    <submittedName>
        <fullName evidence="11">Chloride channel protein</fullName>
    </submittedName>
</protein>
<dbReference type="InterPro" id="IPR001807">
    <property type="entry name" value="ClC"/>
</dbReference>
<feature type="transmembrane region" description="Helical" evidence="10">
    <location>
        <begin position="166"/>
        <end position="190"/>
    </location>
</feature>
<keyword evidence="6 10" id="KW-0472">Membrane</keyword>
<feature type="transmembrane region" description="Helical" evidence="10">
    <location>
        <begin position="21"/>
        <end position="43"/>
    </location>
</feature>
<keyword evidence="7" id="KW-0869">Chloride channel</keyword>
<evidence type="ECO:0000256" key="9">
    <source>
        <dbReference type="ARBA" id="ARBA00023303"/>
    </source>
</evidence>
<name>A0ABY5DRG3_9ACTN</name>
<dbReference type="Pfam" id="PF00654">
    <property type="entry name" value="Voltage_CLC"/>
    <property type="match status" value="1"/>
</dbReference>
<feature type="transmembrane region" description="Helical" evidence="10">
    <location>
        <begin position="241"/>
        <end position="263"/>
    </location>
</feature>
<keyword evidence="9" id="KW-0407">Ion channel</keyword>
<keyword evidence="5" id="KW-0406">Ion transport</keyword>
<evidence type="ECO:0000256" key="8">
    <source>
        <dbReference type="ARBA" id="ARBA00023214"/>
    </source>
</evidence>
<feature type="transmembrane region" description="Helical" evidence="10">
    <location>
        <begin position="366"/>
        <end position="384"/>
    </location>
</feature>
<evidence type="ECO:0000256" key="1">
    <source>
        <dbReference type="ARBA" id="ARBA00004141"/>
    </source>
</evidence>
<feature type="transmembrane region" description="Helical" evidence="10">
    <location>
        <begin position="313"/>
        <end position="330"/>
    </location>
</feature>
<reference evidence="11 12" key="1">
    <citation type="submission" date="2022-06" db="EMBL/GenBank/DDBJ databases">
        <title>Paraconexibacter antarcticus.</title>
        <authorList>
            <person name="Kim C.S."/>
        </authorList>
    </citation>
    <scope>NUCLEOTIDE SEQUENCE [LARGE SCALE GENOMIC DNA]</scope>
    <source>
        <strain evidence="11 12">02-257</strain>
    </source>
</reference>
<keyword evidence="2" id="KW-0813">Transport</keyword>
<dbReference type="Proteomes" id="UP001056035">
    <property type="component" value="Chromosome"/>
</dbReference>
<evidence type="ECO:0000313" key="12">
    <source>
        <dbReference type="Proteomes" id="UP001056035"/>
    </source>
</evidence>
<feature type="transmembrane region" description="Helical" evidence="10">
    <location>
        <begin position="68"/>
        <end position="87"/>
    </location>
</feature>
<evidence type="ECO:0000256" key="10">
    <source>
        <dbReference type="SAM" id="Phobius"/>
    </source>
</evidence>
<comment type="subcellular location">
    <subcellularLocation>
        <location evidence="1">Membrane</location>
        <topology evidence="1">Multi-pass membrane protein</topology>
    </subcellularLocation>
</comment>
<evidence type="ECO:0000256" key="4">
    <source>
        <dbReference type="ARBA" id="ARBA00022989"/>
    </source>
</evidence>
<feature type="transmembrane region" description="Helical" evidence="10">
    <location>
        <begin position="396"/>
        <end position="418"/>
    </location>
</feature>
<keyword evidence="3 10" id="KW-0812">Transmembrane</keyword>
<dbReference type="PANTHER" id="PTHR43427:SF6">
    <property type="entry name" value="CHLORIDE CHANNEL PROTEIN CLC-E"/>
    <property type="match status" value="1"/>
</dbReference>
<evidence type="ECO:0000256" key="2">
    <source>
        <dbReference type="ARBA" id="ARBA00022448"/>
    </source>
</evidence>
<dbReference type="CDD" id="cd00400">
    <property type="entry name" value="Voltage_gated_ClC"/>
    <property type="match status" value="1"/>
</dbReference>
<evidence type="ECO:0000256" key="5">
    <source>
        <dbReference type="ARBA" id="ARBA00023065"/>
    </source>
</evidence>
<dbReference type="Gene3D" id="1.10.3080.10">
    <property type="entry name" value="Clc chloride channel"/>
    <property type="match status" value="1"/>
</dbReference>
<evidence type="ECO:0000256" key="3">
    <source>
        <dbReference type="ARBA" id="ARBA00022692"/>
    </source>
</evidence>
<sequence length="537" mass="55360">MSKDRVAHLGDFTLTPAVLRVIAWAVPVGAVAAVAALGLQRLIGLVTHLVFFGDAGSSLAAPGAGHPAAWLILLAPVAGGLIVGLMARYGSEKIRGHGMPETIEAILVGGSRVAPRVAILKPLSAAVSIGTGGPFGAEGPIIMTGGAVGSILAQTLHLTAAERKTLLVSGAAAGMAATFNAPLASVLLAVELLLFEWRPRSFIPVVAAVATATMLRVPLLGGGALFPLHAVPTHIGAWPELLCVPAGVLGGLLAVAATGLVYASEDAFHRLPLHWMWWPAIGGAIIGVGGLIEPRALGVGYDVIDSLLTGRGGMSLIVGILVVKTAIWSLSLGSGTSGGVLAPVFMIGAALGGLEAHVLPHVAPGFWALVGLGAVVGGVMRSPLTGVIFPLELTRAWPYVLPLLIGATAAYLVSALLLKRSVLTEKIARRGLHLSREYAVDPLEVLLVDEVMSSAPPDEETALVICIDDTLREAALQFAGAHVAVAAVVTREAPDVVIGHLTVEHLLEGRLRDLLAERHRERLITPLPTRPRATLSA</sequence>
<dbReference type="InterPro" id="IPR050368">
    <property type="entry name" value="ClC-type_chloride_channel"/>
</dbReference>
<keyword evidence="12" id="KW-1185">Reference proteome</keyword>
<proteinExistence type="predicted"/>
<gene>
    <name evidence="11" type="ORF">NBH00_20275</name>
</gene>
<dbReference type="PRINTS" id="PR00762">
    <property type="entry name" value="CLCHANNEL"/>
</dbReference>
<dbReference type="EMBL" id="CP098502">
    <property type="protein sequence ID" value="UTI63667.1"/>
    <property type="molecule type" value="Genomic_DNA"/>
</dbReference>
<feature type="transmembrane region" description="Helical" evidence="10">
    <location>
        <begin position="336"/>
        <end position="354"/>
    </location>
</feature>
<evidence type="ECO:0000313" key="11">
    <source>
        <dbReference type="EMBL" id="UTI63667.1"/>
    </source>
</evidence>
<dbReference type="PANTHER" id="PTHR43427">
    <property type="entry name" value="CHLORIDE CHANNEL PROTEIN CLC-E"/>
    <property type="match status" value="1"/>
</dbReference>
<evidence type="ECO:0000256" key="7">
    <source>
        <dbReference type="ARBA" id="ARBA00023173"/>
    </source>
</evidence>
<accession>A0ABY5DRG3</accession>
<organism evidence="11 12">
    <name type="scientific">Paraconexibacter antarcticus</name>
    <dbReference type="NCBI Taxonomy" id="2949664"/>
    <lineage>
        <taxon>Bacteria</taxon>
        <taxon>Bacillati</taxon>
        <taxon>Actinomycetota</taxon>
        <taxon>Thermoleophilia</taxon>
        <taxon>Solirubrobacterales</taxon>
        <taxon>Paraconexibacteraceae</taxon>
        <taxon>Paraconexibacter</taxon>
    </lineage>
</organism>
<feature type="transmembrane region" description="Helical" evidence="10">
    <location>
        <begin position="202"/>
        <end position="229"/>
    </location>
</feature>
<keyword evidence="8" id="KW-0868">Chloride</keyword>
<evidence type="ECO:0000256" key="6">
    <source>
        <dbReference type="ARBA" id="ARBA00023136"/>
    </source>
</evidence>
<dbReference type="InterPro" id="IPR014743">
    <property type="entry name" value="Cl-channel_core"/>
</dbReference>
<dbReference type="SUPFAM" id="SSF81340">
    <property type="entry name" value="Clc chloride channel"/>
    <property type="match status" value="1"/>
</dbReference>
<keyword evidence="4 10" id="KW-1133">Transmembrane helix</keyword>